<dbReference type="SUPFAM" id="SSF55620">
    <property type="entry name" value="Tetrahydrobiopterin biosynthesis enzymes-like"/>
    <property type="match status" value="1"/>
</dbReference>
<evidence type="ECO:0000256" key="4">
    <source>
        <dbReference type="ARBA" id="ARBA00023239"/>
    </source>
</evidence>
<organism evidence="5">
    <name type="scientific">viral metagenome</name>
    <dbReference type="NCBI Taxonomy" id="1070528"/>
    <lineage>
        <taxon>unclassified sequences</taxon>
        <taxon>metagenomes</taxon>
        <taxon>organismal metagenomes</taxon>
    </lineage>
</organism>
<reference evidence="5" key="1">
    <citation type="submission" date="2020-03" db="EMBL/GenBank/DDBJ databases">
        <title>The deep terrestrial virosphere.</title>
        <authorList>
            <person name="Holmfeldt K."/>
            <person name="Nilsson E."/>
            <person name="Simone D."/>
            <person name="Lopez-Fernandez M."/>
            <person name="Wu X."/>
            <person name="de Brujin I."/>
            <person name="Lundin D."/>
            <person name="Andersson A."/>
            <person name="Bertilsson S."/>
            <person name="Dopson M."/>
        </authorList>
    </citation>
    <scope>NUCLEOTIDE SEQUENCE</scope>
    <source>
        <strain evidence="5">MM415B02339</strain>
    </source>
</reference>
<accession>A0A6M3KTV2</accession>
<protein>
    <submittedName>
        <fullName evidence="5">Putative 6-Pyruvoyl tetrahydrobiopterin synthase</fullName>
    </submittedName>
</protein>
<keyword evidence="3" id="KW-0862">Zinc</keyword>
<keyword evidence="4" id="KW-0456">Lyase</keyword>
<dbReference type="Pfam" id="PF01242">
    <property type="entry name" value="PTPS"/>
    <property type="match status" value="1"/>
</dbReference>
<keyword evidence="2" id="KW-0479">Metal-binding</keyword>
<comment type="cofactor">
    <cofactor evidence="1">
        <name>Zn(2+)</name>
        <dbReference type="ChEBI" id="CHEBI:29105"/>
    </cofactor>
</comment>
<dbReference type="Gene3D" id="3.30.479.10">
    <property type="entry name" value="6-pyruvoyl tetrahydropterin synthase/QueD"/>
    <property type="match status" value="1"/>
</dbReference>
<evidence type="ECO:0000313" key="5">
    <source>
        <dbReference type="EMBL" id="QJA84864.1"/>
    </source>
</evidence>
<evidence type="ECO:0000256" key="2">
    <source>
        <dbReference type="ARBA" id="ARBA00022723"/>
    </source>
</evidence>
<dbReference type="InterPro" id="IPR038418">
    <property type="entry name" value="6-PTP_synth/QueD_sf"/>
</dbReference>
<dbReference type="AlphaFoldDB" id="A0A6M3KTV2"/>
<dbReference type="PANTHER" id="PTHR12589:SF7">
    <property type="entry name" value="6-PYRUVOYL TETRAHYDROBIOPTERIN SYNTHASE"/>
    <property type="match status" value="1"/>
</dbReference>
<dbReference type="GO" id="GO:0046872">
    <property type="term" value="F:metal ion binding"/>
    <property type="evidence" value="ECO:0007669"/>
    <property type="project" value="UniProtKB-KW"/>
</dbReference>
<sequence length="138" mass="15689">MIITKEFTFEAAHRLPLHTGACANVHGHSYRVRITLATVINHGCEDMVMDFGEVKKRIYGPCDHAFISASTDRVGEMLYREGMKVYFLPKKYTQPTAETMAEHFAELVGPQCTLVEVWETANSCAVWSKRHVKKVQDQ</sequence>
<name>A0A6M3KTV2_9ZZZZ</name>
<evidence type="ECO:0000256" key="1">
    <source>
        <dbReference type="ARBA" id="ARBA00001947"/>
    </source>
</evidence>
<proteinExistence type="predicted"/>
<dbReference type="InterPro" id="IPR007115">
    <property type="entry name" value="6-PTP_synth/QueD"/>
</dbReference>
<dbReference type="EMBL" id="MT142538">
    <property type="protein sequence ID" value="QJA84864.1"/>
    <property type="molecule type" value="Genomic_DNA"/>
</dbReference>
<evidence type="ECO:0000256" key="3">
    <source>
        <dbReference type="ARBA" id="ARBA00022833"/>
    </source>
</evidence>
<gene>
    <name evidence="5" type="ORF">MM415B02339_0006</name>
</gene>
<dbReference type="GO" id="GO:0016829">
    <property type="term" value="F:lyase activity"/>
    <property type="evidence" value="ECO:0007669"/>
    <property type="project" value="UniProtKB-KW"/>
</dbReference>
<dbReference type="PANTHER" id="PTHR12589">
    <property type="entry name" value="PYRUVOYL TETRAHYDROBIOPTERIN SYNTHASE"/>
    <property type="match status" value="1"/>
</dbReference>